<evidence type="ECO:0000313" key="1">
    <source>
        <dbReference type="EMBL" id="KAK7548813.1"/>
    </source>
</evidence>
<sequence length="298" mass="33184">MSAPYDSNQLAAALSSISLSYEAQIFREEYQFAKDLLQKADAFEKAEMTRLRDMIQKLTSENTALSSAQQNGAAITPAVAGILETSPIKSLPLPCASFYDELAPKLAEFIENNEESFGQAPEFREIWRDFGRAQSTEDCMYRCGDQIRDLAVKNHDLRAFWVQRTAGDEKIRLETIHGELAYPRAFVRPVPSTVSSDEMAPMRNSLAGLEELEKLSGGRDFVLEETTPIPDIEGAVYHPFSSAYVPSFLGMGIPHTGPAIQIADDGVSYDDSHDAWKTPGGSRVWVSKRIPWGNWLLR</sequence>
<reference evidence="1 2" key="1">
    <citation type="submission" date="2024-04" db="EMBL/GenBank/DDBJ databases">
        <title>Phyllosticta paracitricarpa is synonymous to the EU quarantine fungus P. citricarpa based on phylogenomic analyses.</title>
        <authorList>
            <consortium name="Lawrence Berkeley National Laboratory"/>
            <person name="Van Ingen-Buijs V.A."/>
            <person name="Van Westerhoven A.C."/>
            <person name="Haridas S."/>
            <person name="Skiadas P."/>
            <person name="Martin F."/>
            <person name="Groenewald J.Z."/>
            <person name="Crous P.W."/>
            <person name="Seidl M.F."/>
        </authorList>
    </citation>
    <scope>NUCLEOTIDE SEQUENCE [LARGE SCALE GENOMIC DNA]</scope>
    <source>
        <strain evidence="1 2">CBS 122670</strain>
    </source>
</reference>
<keyword evidence="2" id="KW-1185">Reference proteome</keyword>
<dbReference type="EMBL" id="JBBPDW010000010">
    <property type="protein sequence ID" value="KAK7548813.1"/>
    <property type="molecule type" value="Genomic_DNA"/>
</dbReference>
<evidence type="ECO:0000313" key="2">
    <source>
        <dbReference type="Proteomes" id="UP001365128"/>
    </source>
</evidence>
<protein>
    <submittedName>
        <fullName evidence="1">Uncharacterized protein</fullName>
    </submittedName>
</protein>
<organism evidence="1 2">
    <name type="scientific">Phyllosticta citricarpa</name>
    <dbReference type="NCBI Taxonomy" id="55181"/>
    <lineage>
        <taxon>Eukaryota</taxon>
        <taxon>Fungi</taxon>
        <taxon>Dikarya</taxon>
        <taxon>Ascomycota</taxon>
        <taxon>Pezizomycotina</taxon>
        <taxon>Dothideomycetes</taxon>
        <taxon>Dothideomycetes incertae sedis</taxon>
        <taxon>Botryosphaeriales</taxon>
        <taxon>Phyllostictaceae</taxon>
        <taxon>Phyllosticta</taxon>
    </lineage>
</organism>
<dbReference type="Proteomes" id="UP001365128">
    <property type="component" value="Unassembled WGS sequence"/>
</dbReference>
<accession>A0ABR1MGP5</accession>
<gene>
    <name evidence="1" type="ORF">IWX46DRAFT_648589</name>
</gene>
<comment type="caution">
    <text evidence="1">The sequence shown here is derived from an EMBL/GenBank/DDBJ whole genome shotgun (WGS) entry which is preliminary data.</text>
</comment>
<proteinExistence type="predicted"/>
<name>A0ABR1MGP5_9PEZI</name>